<sequence>MAKVSQDELAHAVGVSRQAISLYERGEREPKLATWKKIANFLGVTVPELQGIDEDLTIEDRKKRADMFATQAVSRIVAKKEEKTAYDLVELAQEFASQTIDPVKKSLVMQLIPIIMSDNVDYQMALSTVFGSLELLSSEDFIGLNGHLDDELAKGVAEDFYKAIKYIYVPSK</sequence>
<evidence type="ECO:0000256" key="1">
    <source>
        <dbReference type="ARBA" id="ARBA00023125"/>
    </source>
</evidence>
<protein>
    <recommendedName>
        <fullName evidence="2">HTH cro/C1-type domain-containing protein</fullName>
    </recommendedName>
</protein>
<organism evidence="3 4">
    <name type="scientific">Convivina praedatoris</name>
    <dbReference type="NCBI Taxonomy" id="2880963"/>
    <lineage>
        <taxon>Bacteria</taxon>
        <taxon>Bacillati</taxon>
        <taxon>Bacillota</taxon>
        <taxon>Bacilli</taxon>
        <taxon>Lactobacillales</taxon>
        <taxon>Lactobacillaceae</taxon>
        <taxon>Convivina</taxon>
    </lineage>
</organism>
<dbReference type="CDD" id="cd00093">
    <property type="entry name" value="HTH_XRE"/>
    <property type="match status" value="1"/>
</dbReference>
<feature type="domain" description="HTH cro/C1-type" evidence="2">
    <location>
        <begin position="2"/>
        <end position="49"/>
    </location>
</feature>
<keyword evidence="4" id="KW-1185">Reference proteome</keyword>
<dbReference type="SMART" id="SM00530">
    <property type="entry name" value="HTH_XRE"/>
    <property type="match status" value="1"/>
</dbReference>
<comment type="caution">
    <text evidence="3">The sequence shown here is derived from an EMBL/GenBank/DDBJ whole genome shotgun (WGS) entry which is preliminary data.</text>
</comment>
<dbReference type="InterPro" id="IPR001387">
    <property type="entry name" value="Cro/C1-type_HTH"/>
</dbReference>
<dbReference type="EMBL" id="CAKOEU010000001">
    <property type="protein sequence ID" value="CAH1851241.1"/>
    <property type="molecule type" value="Genomic_DNA"/>
</dbReference>
<evidence type="ECO:0000259" key="2">
    <source>
        <dbReference type="PROSITE" id="PS50943"/>
    </source>
</evidence>
<evidence type="ECO:0000313" key="3">
    <source>
        <dbReference type="EMBL" id="CAH1851241.1"/>
    </source>
</evidence>
<dbReference type="PANTHER" id="PTHR46558:SF11">
    <property type="entry name" value="HTH-TYPE TRANSCRIPTIONAL REGULATOR XRE"/>
    <property type="match status" value="1"/>
</dbReference>
<dbReference type="Gene3D" id="1.10.260.40">
    <property type="entry name" value="lambda repressor-like DNA-binding domains"/>
    <property type="match status" value="1"/>
</dbReference>
<accession>A0ABM9D084</accession>
<proteinExistence type="predicted"/>
<dbReference type="SUPFAM" id="SSF47413">
    <property type="entry name" value="lambda repressor-like DNA-binding domains"/>
    <property type="match status" value="1"/>
</dbReference>
<keyword evidence="1" id="KW-0238">DNA-binding</keyword>
<dbReference type="Proteomes" id="UP000838102">
    <property type="component" value="Unassembled WGS sequence"/>
</dbReference>
<dbReference type="PROSITE" id="PS50943">
    <property type="entry name" value="HTH_CROC1"/>
    <property type="match status" value="1"/>
</dbReference>
<dbReference type="Pfam" id="PF01381">
    <property type="entry name" value="HTH_3"/>
    <property type="match status" value="1"/>
</dbReference>
<name>A0ABM9D084_9LACO</name>
<dbReference type="InterPro" id="IPR010982">
    <property type="entry name" value="Lambda_DNA-bd_dom_sf"/>
</dbReference>
<reference evidence="3" key="1">
    <citation type="submission" date="2022-03" db="EMBL/GenBank/DDBJ databases">
        <authorList>
            <person name="Hettiarachchi G."/>
        </authorList>
    </citation>
    <scope>NUCLEOTIDE SEQUENCE</scope>
    <source>
        <strain evidence="3">LMG 32447</strain>
    </source>
</reference>
<evidence type="ECO:0000313" key="4">
    <source>
        <dbReference type="Proteomes" id="UP000838102"/>
    </source>
</evidence>
<dbReference type="PANTHER" id="PTHR46558">
    <property type="entry name" value="TRACRIPTIONAL REGULATORY PROTEIN-RELATED-RELATED"/>
    <property type="match status" value="1"/>
</dbReference>
<gene>
    <name evidence="3" type="ORF">LMG032447_00297</name>
</gene>